<evidence type="ECO:0000256" key="3">
    <source>
        <dbReference type="ARBA" id="ARBA00022692"/>
    </source>
</evidence>
<feature type="transmembrane region" description="Helical" evidence="7">
    <location>
        <begin position="282"/>
        <end position="307"/>
    </location>
</feature>
<reference evidence="10" key="1">
    <citation type="journal article" date="2021" name="PeerJ">
        <title>Extensive microbial diversity within the chicken gut microbiome revealed by metagenomics and culture.</title>
        <authorList>
            <person name="Gilroy R."/>
            <person name="Ravi A."/>
            <person name="Getino M."/>
            <person name="Pursley I."/>
            <person name="Horton D.L."/>
            <person name="Alikhan N.F."/>
            <person name="Baker D."/>
            <person name="Gharbi K."/>
            <person name="Hall N."/>
            <person name="Watson M."/>
            <person name="Adriaenssens E.M."/>
            <person name="Foster-Nyarko E."/>
            <person name="Jarju S."/>
            <person name="Secka A."/>
            <person name="Antonio M."/>
            <person name="Oren A."/>
            <person name="Chaudhuri R.R."/>
            <person name="La Ragione R."/>
            <person name="Hildebrand F."/>
            <person name="Pallen M.J."/>
        </authorList>
    </citation>
    <scope>NUCLEOTIDE SEQUENCE</scope>
    <source>
        <strain evidence="10">Gambia16-930</strain>
    </source>
</reference>
<dbReference type="InterPro" id="IPR050250">
    <property type="entry name" value="Macrolide_Exporter_MacB"/>
</dbReference>
<evidence type="ECO:0000256" key="5">
    <source>
        <dbReference type="ARBA" id="ARBA00023136"/>
    </source>
</evidence>
<protein>
    <submittedName>
        <fullName evidence="10">ABC transporter permease</fullName>
    </submittedName>
</protein>
<dbReference type="Pfam" id="PF02687">
    <property type="entry name" value="FtsX"/>
    <property type="match status" value="1"/>
</dbReference>
<evidence type="ECO:0000256" key="7">
    <source>
        <dbReference type="SAM" id="Phobius"/>
    </source>
</evidence>
<dbReference type="GO" id="GO:0022857">
    <property type="term" value="F:transmembrane transporter activity"/>
    <property type="evidence" value="ECO:0007669"/>
    <property type="project" value="TreeGrafter"/>
</dbReference>
<keyword evidence="5 7" id="KW-0472">Membrane</keyword>
<feature type="transmembrane region" description="Helical" evidence="7">
    <location>
        <begin position="20"/>
        <end position="39"/>
    </location>
</feature>
<feature type="domain" description="ABC3 transporter permease C-terminal" evidence="8">
    <location>
        <begin position="286"/>
        <end position="399"/>
    </location>
</feature>
<feature type="domain" description="MacB-like periplasmic core" evidence="9">
    <location>
        <begin position="20"/>
        <end position="243"/>
    </location>
</feature>
<dbReference type="InterPro" id="IPR025857">
    <property type="entry name" value="MacB_PCD"/>
</dbReference>
<keyword evidence="4 7" id="KW-1133">Transmembrane helix</keyword>
<reference evidence="10" key="2">
    <citation type="submission" date="2021-04" db="EMBL/GenBank/DDBJ databases">
        <authorList>
            <person name="Gilroy R."/>
        </authorList>
    </citation>
    <scope>NUCLEOTIDE SEQUENCE</scope>
    <source>
        <strain evidence="10">Gambia16-930</strain>
    </source>
</reference>
<evidence type="ECO:0000259" key="8">
    <source>
        <dbReference type="Pfam" id="PF02687"/>
    </source>
</evidence>
<dbReference type="InterPro" id="IPR003838">
    <property type="entry name" value="ABC3_permease_C"/>
</dbReference>
<evidence type="ECO:0000259" key="9">
    <source>
        <dbReference type="Pfam" id="PF12704"/>
    </source>
</evidence>
<dbReference type="Proteomes" id="UP000824267">
    <property type="component" value="Unassembled WGS sequence"/>
</dbReference>
<comment type="caution">
    <text evidence="10">The sequence shown here is derived from an EMBL/GenBank/DDBJ whole genome shotgun (WGS) entry which is preliminary data.</text>
</comment>
<keyword evidence="2" id="KW-1003">Cell membrane</keyword>
<dbReference type="PANTHER" id="PTHR30572">
    <property type="entry name" value="MEMBRANE COMPONENT OF TRANSPORTER-RELATED"/>
    <property type="match status" value="1"/>
</dbReference>
<evidence type="ECO:0000256" key="2">
    <source>
        <dbReference type="ARBA" id="ARBA00022475"/>
    </source>
</evidence>
<feature type="transmembrane region" description="Helical" evidence="7">
    <location>
        <begin position="327"/>
        <end position="360"/>
    </location>
</feature>
<proteinExistence type="inferred from homology"/>
<keyword evidence="3 7" id="KW-0812">Transmembrane</keyword>
<accession>A0A9D1RGW4</accession>
<dbReference type="PANTHER" id="PTHR30572:SF4">
    <property type="entry name" value="ABC TRANSPORTER PERMEASE YTRF"/>
    <property type="match status" value="1"/>
</dbReference>
<comment type="similarity">
    <text evidence="6">Belongs to the ABC-4 integral membrane protein family.</text>
</comment>
<feature type="transmembrane region" description="Helical" evidence="7">
    <location>
        <begin position="367"/>
        <end position="389"/>
    </location>
</feature>
<dbReference type="EMBL" id="DXGG01000093">
    <property type="protein sequence ID" value="HIW87175.1"/>
    <property type="molecule type" value="Genomic_DNA"/>
</dbReference>
<evidence type="ECO:0000256" key="1">
    <source>
        <dbReference type="ARBA" id="ARBA00004651"/>
    </source>
</evidence>
<sequence>MGNLISIALKALGNNKMRCFLTMLGIIIGVSSVIVMLAIGQGSKESIKEQVSEMGSNMIMIHPGNMKRGGVAQDASSMQSLKLKDYENLKEECEYISAISPVVNSSGQLIYGANNHPCSVNGCNEDYLEIRKYKINSGEMFTQEDIRTAAKVCVVGKTVVDKLFTDGEEPLGRTIRFGSIPLTIVGVLESKGYNSMGQDQDDCVIAPYTTIQKRVLAITHLQSIFASAISEELTDKATEEMTKILRRNHRIETDDTDLDDFEIRSQEELATMMSSMSDIMTILLSCVAGISLIVGGIGIMNIMYVSVTERTKEIGLRMSVGARGKDILFQFLVESIIISIAGGILGIVFGIAVSSFLAIFSTWRISISVFSIILSFLVCSIVGIFFGWYPAKKAARLNPIEAIRYE</sequence>
<dbReference type="Pfam" id="PF12704">
    <property type="entry name" value="MacB_PCD"/>
    <property type="match status" value="1"/>
</dbReference>
<name>A0A9D1RGW4_9BACT</name>
<evidence type="ECO:0000313" key="10">
    <source>
        <dbReference type="EMBL" id="HIW87175.1"/>
    </source>
</evidence>
<evidence type="ECO:0000256" key="6">
    <source>
        <dbReference type="ARBA" id="ARBA00038076"/>
    </source>
</evidence>
<evidence type="ECO:0000256" key="4">
    <source>
        <dbReference type="ARBA" id="ARBA00022989"/>
    </source>
</evidence>
<dbReference type="GO" id="GO:0005886">
    <property type="term" value="C:plasma membrane"/>
    <property type="evidence" value="ECO:0007669"/>
    <property type="project" value="UniProtKB-SubCell"/>
</dbReference>
<evidence type="ECO:0000313" key="11">
    <source>
        <dbReference type="Proteomes" id="UP000824267"/>
    </source>
</evidence>
<comment type="subcellular location">
    <subcellularLocation>
        <location evidence="1">Cell membrane</location>
        <topology evidence="1">Multi-pass membrane protein</topology>
    </subcellularLocation>
</comment>
<dbReference type="AlphaFoldDB" id="A0A9D1RGW4"/>
<gene>
    <name evidence="10" type="ORF">IAC47_02750</name>
</gene>
<organism evidence="10 11">
    <name type="scientific">Candidatus Onthomorpha intestinigallinarum</name>
    <dbReference type="NCBI Taxonomy" id="2840880"/>
    <lineage>
        <taxon>Bacteria</taxon>
        <taxon>Pseudomonadati</taxon>
        <taxon>Bacteroidota</taxon>
        <taxon>Bacteroidia</taxon>
        <taxon>Bacteroidales</taxon>
        <taxon>Candidatus Onthomorpha</taxon>
    </lineage>
</organism>